<dbReference type="RefSeq" id="WP_035345832.1">
    <property type="nucleotide sequence ID" value="NZ_BAUU01000023.1"/>
</dbReference>
<dbReference type="AlphaFoldDB" id="W4QI48"/>
<dbReference type="InterPro" id="IPR018300">
    <property type="entry name" value="Aminotrans_IV_CS"/>
</dbReference>
<comment type="caution">
    <text evidence="7">The sequence shown here is derived from an EMBL/GenBank/DDBJ whole genome shotgun (WGS) entry which is preliminary data.</text>
</comment>
<accession>W4QI48</accession>
<sequence length="281" mass="32573">MFIYVNGDIIHRDEARISPYDHGYLYGLGLFETFAVVDGHPFLLDDHFQRLQRGLTELNIQWSYSREVVMAILQKLLKKNRLTSAYVRWNISAGIEDVGLYTGQYKQPSVIVFVKPLPNRPLEKKAEFLQLRRNTPEGSERLKSHHYLNNLLAKRELGPSGDKEGIFLTEEGFVAEGIVSNIFWVRDRIVYTPALETGILNGITRQFVLKQLDHWGIHYEEGFFLSTDVKEADEVFMTNSIQEVVPLYFAGQRKGDRFITTQLQGSFEKGRRRLWNSDELK</sequence>
<comment type="cofactor">
    <cofactor evidence="1 6">
        <name>pyridoxal 5'-phosphate</name>
        <dbReference type="ChEBI" id="CHEBI:597326"/>
    </cofactor>
</comment>
<dbReference type="SUPFAM" id="SSF56752">
    <property type="entry name" value="D-aminoacid aminotransferase-like PLP-dependent enzymes"/>
    <property type="match status" value="1"/>
</dbReference>
<evidence type="ECO:0000256" key="5">
    <source>
        <dbReference type="RuleBase" id="RU004106"/>
    </source>
</evidence>
<dbReference type="NCBIfam" id="NF005800">
    <property type="entry name" value="PRK07650.1"/>
    <property type="match status" value="1"/>
</dbReference>
<reference evidence="7" key="1">
    <citation type="journal article" date="2014" name="Genome Announc.">
        <title>Draft Genome Sequences of Three Alkaliphilic Bacillus Strains, Bacillus wakoensis JCM 9140T, Bacillus akibai JCM 9157T, and Bacillus hemicellulosilyticus JCM 9152T.</title>
        <authorList>
            <person name="Yuki M."/>
            <person name="Oshima K."/>
            <person name="Suda W."/>
            <person name="Oshida Y."/>
            <person name="Kitamura K."/>
            <person name="Iida T."/>
            <person name="Hattori M."/>
            <person name="Ohkuma M."/>
        </authorList>
    </citation>
    <scope>NUCLEOTIDE SEQUENCE [LARGE SCALE GENOMIC DNA]</scope>
    <source>
        <strain evidence="7">JCM 9152</strain>
    </source>
</reference>
<dbReference type="GO" id="GO:0005829">
    <property type="term" value="C:cytosol"/>
    <property type="evidence" value="ECO:0007669"/>
    <property type="project" value="TreeGrafter"/>
</dbReference>
<keyword evidence="4 6" id="KW-0663">Pyridoxal phosphate</keyword>
<evidence type="ECO:0000256" key="2">
    <source>
        <dbReference type="ARBA" id="ARBA00009320"/>
    </source>
</evidence>
<dbReference type="InterPro" id="IPR043131">
    <property type="entry name" value="BCAT-like_N"/>
</dbReference>
<evidence type="ECO:0000256" key="6">
    <source>
        <dbReference type="RuleBase" id="RU004516"/>
    </source>
</evidence>
<dbReference type="GO" id="GO:0046394">
    <property type="term" value="P:carboxylic acid biosynthetic process"/>
    <property type="evidence" value="ECO:0007669"/>
    <property type="project" value="UniProtKB-ARBA"/>
</dbReference>
<keyword evidence="7" id="KW-0456">Lyase</keyword>
<evidence type="ECO:0000256" key="3">
    <source>
        <dbReference type="ARBA" id="ARBA00011738"/>
    </source>
</evidence>
<dbReference type="Gene3D" id="3.20.10.10">
    <property type="entry name" value="D-amino Acid Aminotransferase, subunit A, domain 2"/>
    <property type="match status" value="1"/>
</dbReference>
<dbReference type="FunFam" id="3.20.10.10:FF:000002">
    <property type="entry name" value="D-alanine aminotransferase"/>
    <property type="match status" value="1"/>
</dbReference>
<dbReference type="InterPro" id="IPR043132">
    <property type="entry name" value="BCAT-like_C"/>
</dbReference>
<organism evidence="7 8">
    <name type="scientific">Halalkalibacter hemicellulosilyticusJCM 9152</name>
    <dbReference type="NCBI Taxonomy" id="1236971"/>
    <lineage>
        <taxon>Bacteria</taxon>
        <taxon>Bacillati</taxon>
        <taxon>Bacillota</taxon>
        <taxon>Bacilli</taxon>
        <taxon>Bacillales</taxon>
        <taxon>Bacillaceae</taxon>
        <taxon>Halalkalibacter</taxon>
    </lineage>
</organism>
<dbReference type="PANTHER" id="PTHR42743:SF11">
    <property type="entry name" value="AMINODEOXYCHORISMATE LYASE"/>
    <property type="match status" value="1"/>
</dbReference>
<evidence type="ECO:0000313" key="8">
    <source>
        <dbReference type="Proteomes" id="UP000018895"/>
    </source>
</evidence>
<dbReference type="Gene3D" id="3.30.470.10">
    <property type="match status" value="1"/>
</dbReference>
<dbReference type="InterPro" id="IPR001544">
    <property type="entry name" value="Aminotrans_IV"/>
</dbReference>
<dbReference type="PANTHER" id="PTHR42743">
    <property type="entry name" value="AMINO-ACID AMINOTRANSFERASE"/>
    <property type="match status" value="1"/>
</dbReference>
<dbReference type="Pfam" id="PF01063">
    <property type="entry name" value="Aminotran_4"/>
    <property type="match status" value="1"/>
</dbReference>
<evidence type="ECO:0000256" key="4">
    <source>
        <dbReference type="ARBA" id="ARBA00022898"/>
    </source>
</evidence>
<dbReference type="OrthoDB" id="9805628at2"/>
<evidence type="ECO:0000256" key="1">
    <source>
        <dbReference type="ARBA" id="ARBA00001933"/>
    </source>
</evidence>
<protein>
    <submittedName>
        <fullName evidence="7">Aminodeoxychorismate lyase</fullName>
    </submittedName>
</protein>
<name>W4QI48_9BACI</name>
<dbReference type="PROSITE" id="PS00770">
    <property type="entry name" value="AA_TRANSFER_CLASS_4"/>
    <property type="match status" value="1"/>
</dbReference>
<comment type="similarity">
    <text evidence="2 5">Belongs to the class-IV pyridoxal-phosphate-dependent aminotransferase family.</text>
</comment>
<evidence type="ECO:0000313" key="7">
    <source>
        <dbReference type="EMBL" id="GAE31771.1"/>
    </source>
</evidence>
<keyword evidence="8" id="KW-1185">Reference proteome</keyword>
<dbReference type="Proteomes" id="UP000018895">
    <property type="component" value="Unassembled WGS sequence"/>
</dbReference>
<dbReference type="InterPro" id="IPR036038">
    <property type="entry name" value="Aminotransferase-like"/>
</dbReference>
<comment type="subunit">
    <text evidence="3">Homodimer.</text>
</comment>
<dbReference type="EMBL" id="BAUU01000023">
    <property type="protein sequence ID" value="GAE31771.1"/>
    <property type="molecule type" value="Genomic_DNA"/>
</dbReference>
<dbReference type="GO" id="GO:0016829">
    <property type="term" value="F:lyase activity"/>
    <property type="evidence" value="ECO:0007669"/>
    <property type="project" value="UniProtKB-KW"/>
</dbReference>
<gene>
    <name evidence="7" type="ORF">JCM9152_3257</name>
</gene>
<dbReference type="GO" id="GO:0008652">
    <property type="term" value="P:amino acid biosynthetic process"/>
    <property type="evidence" value="ECO:0007669"/>
    <property type="project" value="UniProtKB-ARBA"/>
</dbReference>
<dbReference type="InterPro" id="IPR050571">
    <property type="entry name" value="Class-IV_PLP-Dep_Aminotrnsfr"/>
</dbReference>
<dbReference type="STRING" id="1236971.JCM9152_3257"/>
<proteinExistence type="inferred from homology"/>